<dbReference type="EMBL" id="CP013480">
    <property type="protein sequence ID" value="ALS60556.1"/>
    <property type="molecule type" value="Genomic_DNA"/>
</dbReference>
<evidence type="ECO:0000256" key="2">
    <source>
        <dbReference type="SAM" id="Phobius"/>
    </source>
</evidence>
<accession>A0ABM5WJI8</accession>
<protein>
    <recommendedName>
        <fullName evidence="5">EscD/YscD/HrpQ family type III secretion system inner membrane ring protein</fullName>
    </recommendedName>
</protein>
<name>A0ABM5WJI8_9BURK</name>
<evidence type="ECO:0000256" key="1">
    <source>
        <dbReference type="SAM" id="MobiDB-lite"/>
    </source>
</evidence>
<evidence type="ECO:0008006" key="5">
    <source>
        <dbReference type="Google" id="ProtNLM"/>
    </source>
</evidence>
<feature type="transmembrane region" description="Helical" evidence="2">
    <location>
        <begin position="161"/>
        <end position="181"/>
    </location>
</feature>
<proteinExistence type="predicted"/>
<evidence type="ECO:0000313" key="4">
    <source>
        <dbReference type="Proteomes" id="UP000060277"/>
    </source>
</evidence>
<sequence>MTTTYTLTLLDGPLAGRSLPLPHGAFSLGTEDSDIAMALENGVGATLHVDDDGVHLLTRTDVWVDGAPLGWTDDALPDVPLSIRLPLRSVVDLAGLGIWLDAGDAELPVPVPLPRRPARLASDAGQFSAQRQTHTQPSLAQDNPAFSWPLGRKPSKRPRRVTWFAATGVSLAALAVGAMIWRTGAANVITSSGDIGTLKSLAGRIAPGISLTLSEGAVLFSGGCASEDVRSRLRTEARRLDRVVRDDTWCPADLTQSVRTLLRLYGYGAAYVGVAPGGEIVISGAFVADARWRAASDALDALALPHGWRVDNDEADGFDTVVQLLKNADQLRGVNVTRERDGWRLTGPVSAQRQAALQSLADTWNDASRTLRLRIEPLPVRMPTLSQTGLPAPVVSIGGSPTAPHITLADGTRLMPGARLAGGAHVIAVSADGVSIATHDRLFYLPLTPENTFDDTLDED</sequence>
<feature type="compositionally biased region" description="Polar residues" evidence="1">
    <location>
        <begin position="125"/>
        <end position="141"/>
    </location>
</feature>
<reference evidence="4" key="1">
    <citation type="submission" date="2015-12" db="EMBL/GenBank/DDBJ databases">
        <title>Complete genome sequence of Pandoraea norimbergensis DSM 11628.</title>
        <authorList>
            <person name="Ee R."/>
            <person name="Lim Y.-L."/>
            <person name="Yong D."/>
            <person name="Yin W.-F."/>
            <person name="Chan K.-G."/>
        </authorList>
    </citation>
    <scope>NUCLEOTIDE SEQUENCE [LARGE SCALE GENOMIC DNA]</scope>
    <source>
        <strain evidence="4">DSM 11628</strain>
    </source>
</reference>
<evidence type="ECO:0000313" key="3">
    <source>
        <dbReference type="EMBL" id="ALS60556.1"/>
    </source>
</evidence>
<keyword evidence="2" id="KW-1133">Transmembrane helix</keyword>
<keyword evidence="2" id="KW-0812">Transmembrane</keyword>
<feature type="region of interest" description="Disordered" evidence="1">
    <location>
        <begin position="122"/>
        <end position="155"/>
    </location>
</feature>
<gene>
    <name evidence="3" type="ORF">AT302_12985</name>
</gene>
<keyword evidence="2" id="KW-0472">Membrane</keyword>
<organism evidence="3 4">
    <name type="scientific">Pandoraea norimbergensis</name>
    <dbReference type="NCBI Taxonomy" id="93219"/>
    <lineage>
        <taxon>Bacteria</taxon>
        <taxon>Pseudomonadati</taxon>
        <taxon>Pseudomonadota</taxon>
        <taxon>Betaproteobacteria</taxon>
        <taxon>Burkholderiales</taxon>
        <taxon>Burkholderiaceae</taxon>
        <taxon>Pandoraea</taxon>
    </lineage>
</organism>
<dbReference type="NCBIfam" id="TIGR02500">
    <property type="entry name" value="type_III_yscD"/>
    <property type="match status" value="1"/>
</dbReference>
<dbReference type="RefSeq" id="WP_058377472.1">
    <property type="nucleotide sequence ID" value="NZ_CP013480.3"/>
</dbReference>
<dbReference type="Proteomes" id="UP000060277">
    <property type="component" value="Chromosome"/>
</dbReference>
<keyword evidence="4" id="KW-1185">Reference proteome</keyword>
<dbReference type="InterPro" id="IPR012843">
    <property type="entry name" value="YscD"/>
</dbReference>